<feature type="coiled-coil region" evidence="1">
    <location>
        <begin position="160"/>
        <end position="189"/>
    </location>
</feature>
<name>A0A8T2L168_ASTMX</name>
<dbReference type="Proteomes" id="UP000752171">
    <property type="component" value="Unassembled WGS sequence"/>
</dbReference>
<evidence type="ECO:0000313" key="4">
    <source>
        <dbReference type="EMBL" id="KAG9263662.1"/>
    </source>
</evidence>
<comment type="caution">
    <text evidence="4">The sequence shown here is derived from an EMBL/GenBank/DDBJ whole genome shotgun (WGS) entry which is preliminary data.</text>
</comment>
<proteinExistence type="predicted"/>
<feature type="transmembrane region" description="Helical" evidence="3">
    <location>
        <begin position="6"/>
        <end position="21"/>
    </location>
</feature>
<keyword evidence="3" id="KW-1133">Transmembrane helix</keyword>
<keyword evidence="1" id="KW-0175">Coiled coil</keyword>
<keyword evidence="3" id="KW-0812">Transmembrane</keyword>
<dbReference type="AlphaFoldDB" id="A0A8T2L168"/>
<organism evidence="4 5">
    <name type="scientific">Astyanax mexicanus</name>
    <name type="common">Blind cave fish</name>
    <name type="synonym">Astyanax fasciatus mexicanus</name>
    <dbReference type="NCBI Taxonomy" id="7994"/>
    <lineage>
        <taxon>Eukaryota</taxon>
        <taxon>Metazoa</taxon>
        <taxon>Chordata</taxon>
        <taxon>Craniata</taxon>
        <taxon>Vertebrata</taxon>
        <taxon>Euteleostomi</taxon>
        <taxon>Actinopterygii</taxon>
        <taxon>Neopterygii</taxon>
        <taxon>Teleostei</taxon>
        <taxon>Ostariophysi</taxon>
        <taxon>Characiformes</taxon>
        <taxon>Characoidei</taxon>
        <taxon>Acestrorhamphidae</taxon>
        <taxon>Acestrorhamphinae</taxon>
        <taxon>Astyanax</taxon>
    </lineage>
</organism>
<dbReference type="GO" id="GO:0001920">
    <property type="term" value="P:negative regulation of receptor recycling"/>
    <property type="evidence" value="ECO:0007669"/>
    <property type="project" value="TreeGrafter"/>
</dbReference>
<sequence>MSLTSIGLVISVSLNILLYTLRRRERQNRDVEEPLYRDYFHGDRFEDEAVNQDNPIYGNICMEGGGRENEYPGEPRTNQSVRQDEQDDSADVSYASLDLTVAQKRKKKRKYQQKQSQTHQAQTHSAPMAQQSCLETGSDCEVALPSRSSSLMVSRNSIYLNSHQVALETEELERERKRERQSNRAREMEIRNIYRDFDHSLGQSDLRHEDDV</sequence>
<protein>
    <submittedName>
        <fullName evidence="4">Uncharacterized protein</fullName>
    </submittedName>
</protein>
<accession>A0A8T2L168</accession>
<gene>
    <name evidence="4" type="ORF">AMEX_G23716</name>
</gene>
<dbReference type="InterPro" id="IPR020399">
    <property type="entry name" value="T-cell_rcpt-assoc_TM_adapter-1"/>
</dbReference>
<dbReference type="PANTHER" id="PTHR15951">
    <property type="entry name" value="T-CELL RECEPTOR-ASSOCIATED TRANSMEMBRANE ADAPTER 1"/>
    <property type="match status" value="1"/>
</dbReference>
<evidence type="ECO:0000256" key="1">
    <source>
        <dbReference type="SAM" id="Coils"/>
    </source>
</evidence>
<evidence type="ECO:0000256" key="3">
    <source>
        <dbReference type="SAM" id="Phobius"/>
    </source>
</evidence>
<dbReference type="EMBL" id="JAICCE010000020">
    <property type="protein sequence ID" value="KAG9263662.1"/>
    <property type="molecule type" value="Genomic_DNA"/>
</dbReference>
<reference evidence="4 5" key="1">
    <citation type="submission" date="2021-07" db="EMBL/GenBank/DDBJ databases">
        <authorList>
            <person name="Imarazene B."/>
            <person name="Zahm M."/>
            <person name="Klopp C."/>
            <person name="Cabau C."/>
            <person name="Beille S."/>
            <person name="Jouanno E."/>
            <person name="Castinel A."/>
            <person name="Lluch J."/>
            <person name="Gil L."/>
            <person name="Kuchtly C."/>
            <person name="Lopez Roques C."/>
            <person name="Donnadieu C."/>
            <person name="Parrinello H."/>
            <person name="Journot L."/>
            <person name="Du K."/>
            <person name="Schartl M."/>
            <person name="Retaux S."/>
            <person name="Guiguen Y."/>
        </authorList>
    </citation>
    <scope>NUCLEOTIDE SEQUENCE [LARGE SCALE GENOMIC DNA]</scope>
    <source>
        <strain evidence="4">Pach_M1</strain>
        <tissue evidence="4">Testis</tissue>
    </source>
</reference>
<dbReference type="PANTHER" id="PTHR15951:SF2">
    <property type="entry name" value="T-CELL RECEPTOR-ASSOCIATED TRANSMEMBRANE ADAPTER 1"/>
    <property type="match status" value="1"/>
</dbReference>
<dbReference type="GO" id="GO:0042101">
    <property type="term" value="C:T cell receptor complex"/>
    <property type="evidence" value="ECO:0007669"/>
    <property type="project" value="TreeGrafter"/>
</dbReference>
<feature type="compositionally biased region" description="Basic residues" evidence="2">
    <location>
        <begin position="103"/>
        <end position="112"/>
    </location>
</feature>
<dbReference type="GO" id="GO:0050862">
    <property type="term" value="P:positive regulation of T cell receptor signaling pathway"/>
    <property type="evidence" value="ECO:0007669"/>
    <property type="project" value="TreeGrafter"/>
</dbReference>
<keyword evidence="3" id="KW-0472">Membrane</keyword>
<feature type="region of interest" description="Disordered" evidence="2">
    <location>
        <begin position="56"/>
        <end position="130"/>
    </location>
</feature>
<evidence type="ECO:0000256" key="2">
    <source>
        <dbReference type="SAM" id="MobiDB-lite"/>
    </source>
</evidence>
<evidence type="ECO:0000313" key="5">
    <source>
        <dbReference type="Proteomes" id="UP000752171"/>
    </source>
</evidence>
<feature type="compositionally biased region" description="Low complexity" evidence="2">
    <location>
        <begin position="113"/>
        <end position="126"/>
    </location>
</feature>